<dbReference type="Proteomes" id="UP000239649">
    <property type="component" value="Unassembled WGS sequence"/>
</dbReference>
<dbReference type="EMBL" id="LHPF02000024">
    <property type="protein sequence ID" value="PSC69765.1"/>
    <property type="molecule type" value="Genomic_DNA"/>
</dbReference>
<comment type="caution">
    <text evidence="5">The sequence shown here is derived from an EMBL/GenBank/DDBJ whole genome shotgun (WGS) entry which is preliminary data.</text>
</comment>
<dbReference type="InterPro" id="IPR038765">
    <property type="entry name" value="Papain-like_cys_pep_sf"/>
</dbReference>
<evidence type="ECO:0000259" key="4">
    <source>
        <dbReference type="SMART" id="SM00645"/>
    </source>
</evidence>
<protein>
    <submittedName>
        <fullName evidence="5">Counting factor associated D</fullName>
    </submittedName>
</protein>
<dbReference type="Gene3D" id="3.90.70.10">
    <property type="entry name" value="Cysteine proteinases"/>
    <property type="match status" value="1"/>
</dbReference>
<name>A0A2P6V6Q2_9CHLO</name>
<evidence type="ECO:0000256" key="3">
    <source>
        <dbReference type="SAM" id="SignalP"/>
    </source>
</evidence>
<feature type="region of interest" description="Disordered" evidence="2">
    <location>
        <begin position="125"/>
        <end position="152"/>
    </location>
</feature>
<dbReference type="InterPro" id="IPR000668">
    <property type="entry name" value="Peptidase_C1A_C"/>
</dbReference>
<dbReference type="SUPFAM" id="SSF54001">
    <property type="entry name" value="Cysteine proteinases"/>
    <property type="match status" value="1"/>
</dbReference>
<feature type="domain" description="Peptidase C1A papain C-terminal" evidence="4">
    <location>
        <begin position="443"/>
        <end position="663"/>
    </location>
</feature>
<dbReference type="AlphaFoldDB" id="A0A2P6V6Q2"/>
<dbReference type="GO" id="GO:0008234">
    <property type="term" value="F:cysteine-type peptidase activity"/>
    <property type="evidence" value="ECO:0007669"/>
    <property type="project" value="InterPro"/>
</dbReference>
<dbReference type="CDD" id="cd02248">
    <property type="entry name" value="Peptidase_C1A"/>
    <property type="match status" value="1"/>
</dbReference>
<feature type="compositionally biased region" description="Low complexity" evidence="2">
    <location>
        <begin position="143"/>
        <end position="152"/>
    </location>
</feature>
<organism evidence="5 6">
    <name type="scientific">Micractinium conductrix</name>
    <dbReference type="NCBI Taxonomy" id="554055"/>
    <lineage>
        <taxon>Eukaryota</taxon>
        <taxon>Viridiplantae</taxon>
        <taxon>Chlorophyta</taxon>
        <taxon>core chlorophytes</taxon>
        <taxon>Trebouxiophyceae</taxon>
        <taxon>Chlorellales</taxon>
        <taxon>Chlorellaceae</taxon>
        <taxon>Chlorella clade</taxon>
        <taxon>Micractinium</taxon>
    </lineage>
</organism>
<evidence type="ECO:0000313" key="6">
    <source>
        <dbReference type="Proteomes" id="UP000239649"/>
    </source>
</evidence>
<feature type="signal peptide" evidence="3">
    <location>
        <begin position="1"/>
        <end position="16"/>
    </location>
</feature>
<evidence type="ECO:0000313" key="5">
    <source>
        <dbReference type="EMBL" id="PSC69765.1"/>
    </source>
</evidence>
<dbReference type="SMART" id="SM00645">
    <property type="entry name" value="Pept_C1"/>
    <property type="match status" value="1"/>
</dbReference>
<reference evidence="5 6" key="1">
    <citation type="journal article" date="2018" name="Plant J.">
        <title>Genome sequences of Chlorella sorokiniana UTEX 1602 and Micractinium conductrix SAG 241.80: implications to maltose excretion by a green alga.</title>
        <authorList>
            <person name="Arriola M.B."/>
            <person name="Velmurugan N."/>
            <person name="Zhang Y."/>
            <person name="Plunkett M.H."/>
            <person name="Hondzo H."/>
            <person name="Barney B.M."/>
        </authorList>
    </citation>
    <scope>NUCLEOTIDE SEQUENCE [LARGE SCALE GENOMIC DNA]</scope>
    <source>
        <strain evidence="5 6">SAG 241.80</strain>
    </source>
</reference>
<proteinExistence type="inferred from homology"/>
<evidence type="ECO:0000256" key="1">
    <source>
        <dbReference type="ARBA" id="ARBA00008455"/>
    </source>
</evidence>
<dbReference type="OrthoDB" id="10253408at2759"/>
<dbReference type="InterPro" id="IPR039417">
    <property type="entry name" value="Peptidase_C1A_papain-like"/>
</dbReference>
<dbReference type="InterPro" id="IPR013128">
    <property type="entry name" value="Peptidase_C1A"/>
</dbReference>
<comment type="similarity">
    <text evidence="1">Belongs to the peptidase C1 family.</text>
</comment>
<dbReference type="PANTHER" id="PTHR12411">
    <property type="entry name" value="CYSTEINE PROTEASE FAMILY C1-RELATED"/>
    <property type="match status" value="1"/>
</dbReference>
<sequence length="672" mass="73976">MLRPLLLLAALASAAATTIEPDRPVWPQEYQVSFDFEVPYIGEYQKSGFKYKYQAWHDSRLGRQKMVRDDVETVLVLVPVNKMYEVFPAYDHLICWEDEIHGGTGPTLEGAEPGSGDAEQWSEETMAEGRPLSQQRRLRSREGAAAAEGAAAEAQRGPYRLFDWEKKQPGKLLPFVLPDISGELERWVYAGTEVFKETGDSAHVYEWDLTEGGLSQMTYKFYVTREGAPLRLWMLGTNLYSGGHKDEYIATYYDWQPGPVPDEAFHLPDGIAPDDCKPAAPDAALAASAAAAAAAAGKAPAQSGWTPGALLHSFAQHMPSVHWGHKAYDAFIHRSGRRHSHESEYHARRAEFERSAAFVAGWTARRAAHLAGAANAAANASADSSAAAPAAPAPHEVALNHFADWTREEWLALVRPERFAKRLLAREQPGTRLHRVSTPSHMVPAEVVWRGTPADSPVKDQAACGSCWVSTTSSFSSVGAIESAWYRATGKQLLFSEQHMIDCGWEAGNSGCYGGDQIKILNWVFRRGALAAQADYPYQGINNFCRTDVPQKHFKGHWVLVEGGEEALKEALLTRGPMVVSIDASADSFRFYSGGLYHNPDCATNPADLDHAVILSGYATTDDGVEYWLVKNIWSPFWGEKGYLRVTRKGNDCGVSSEPVYVDLAPVGKQEA</sequence>
<keyword evidence="3" id="KW-0732">Signal</keyword>
<gene>
    <name evidence="5" type="ORF">C2E20_6733</name>
</gene>
<feature type="chain" id="PRO_5015171994" evidence="3">
    <location>
        <begin position="17"/>
        <end position="672"/>
    </location>
</feature>
<keyword evidence="6" id="KW-1185">Reference proteome</keyword>
<dbReference type="GO" id="GO:0006508">
    <property type="term" value="P:proteolysis"/>
    <property type="evidence" value="ECO:0007669"/>
    <property type="project" value="InterPro"/>
</dbReference>
<dbReference type="Pfam" id="PF00112">
    <property type="entry name" value="Peptidase_C1"/>
    <property type="match status" value="1"/>
</dbReference>
<evidence type="ECO:0000256" key="2">
    <source>
        <dbReference type="SAM" id="MobiDB-lite"/>
    </source>
</evidence>
<accession>A0A2P6V6Q2</accession>
<dbReference type="STRING" id="554055.A0A2P6V6Q2"/>